<dbReference type="KEGG" id="dov:DSCO28_04060"/>
<evidence type="ECO:0000313" key="3">
    <source>
        <dbReference type="Proteomes" id="UP000425960"/>
    </source>
</evidence>
<evidence type="ECO:0000256" key="1">
    <source>
        <dbReference type="ARBA" id="ARBA00023172"/>
    </source>
</evidence>
<evidence type="ECO:0000313" key="2">
    <source>
        <dbReference type="EMBL" id="BBO79840.1"/>
    </source>
</evidence>
<dbReference type="SUPFAM" id="SSF56349">
    <property type="entry name" value="DNA breaking-rejoining enzymes"/>
    <property type="match status" value="1"/>
</dbReference>
<name>A0A5K7ZMW5_9BACT</name>
<reference evidence="2 3" key="1">
    <citation type="submission" date="2019-11" db="EMBL/GenBank/DDBJ databases">
        <title>Comparative genomics of hydrocarbon-degrading Desulfosarcina strains.</title>
        <authorList>
            <person name="Watanabe M."/>
            <person name="Kojima H."/>
            <person name="Fukui M."/>
        </authorList>
    </citation>
    <scope>NUCLEOTIDE SEQUENCE [LARGE SCALE GENOMIC DNA]</scope>
    <source>
        <strain evidence="2 3">28bB2T</strain>
    </source>
</reference>
<protein>
    <recommendedName>
        <fullName evidence="4">Tyr recombinase domain-containing protein</fullName>
    </recommendedName>
</protein>
<dbReference type="EMBL" id="AP021876">
    <property type="protein sequence ID" value="BBO79840.1"/>
    <property type="molecule type" value="Genomic_DNA"/>
</dbReference>
<dbReference type="Gene3D" id="1.10.443.10">
    <property type="entry name" value="Intergrase catalytic core"/>
    <property type="match status" value="1"/>
</dbReference>
<dbReference type="InterPro" id="IPR013762">
    <property type="entry name" value="Integrase-like_cat_sf"/>
</dbReference>
<dbReference type="Proteomes" id="UP000425960">
    <property type="component" value="Chromosome"/>
</dbReference>
<dbReference type="GO" id="GO:0006310">
    <property type="term" value="P:DNA recombination"/>
    <property type="evidence" value="ECO:0007669"/>
    <property type="project" value="UniProtKB-KW"/>
</dbReference>
<proteinExistence type="predicted"/>
<evidence type="ECO:0008006" key="4">
    <source>
        <dbReference type="Google" id="ProtNLM"/>
    </source>
</evidence>
<dbReference type="AlphaFoldDB" id="A0A5K7ZMW5"/>
<dbReference type="GO" id="GO:0015074">
    <property type="term" value="P:DNA integration"/>
    <property type="evidence" value="ECO:0007669"/>
    <property type="project" value="InterPro"/>
</dbReference>
<organism evidence="2 3">
    <name type="scientific">Desulfosarcina ovata subsp. sediminis</name>
    <dbReference type="NCBI Taxonomy" id="885957"/>
    <lineage>
        <taxon>Bacteria</taxon>
        <taxon>Pseudomonadati</taxon>
        <taxon>Thermodesulfobacteriota</taxon>
        <taxon>Desulfobacteria</taxon>
        <taxon>Desulfobacterales</taxon>
        <taxon>Desulfosarcinaceae</taxon>
        <taxon>Desulfosarcina</taxon>
    </lineage>
</organism>
<dbReference type="InterPro" id="IPR011010">
    <property type="entry name" value="DNA_brk_join_enz"/>
</dbReference>
<dbReference type="RefSeq" id="WP_155320945.1">
    <property type="nucleotide sequence ID" value="NZ_AP021876.1"/>
</dbReference>
<gene>
    <name evidence="2" type="ORF">DSCO28_04060</name>
</gene>
<dbReference type="GO" id="GO:0003677">
    <property type="term" value="F:DNA binding"/>
    <property type="evidence" value="ECO:0007669"/>
    <property type="project" value="InterPro"/>
</dbReference>
<sequence length="66" mass="7396">MLESPPRDYLLFVLGINNGLRVGDLLKLTVGDLRHLKPGEEITIVENKTGKRATFSWSTILSAMRI</sequence>
<accession>A0A5K7ZMW5</accession>
<keyword evidence="1" id="KW-0233">DNA recombination</keyword>